<keyword evidence="5" id="KW-0808">Transferase</keyword>
<comment type="caution">
    <text evidence="14">The sequence shown here is derived from an EMBL/GenBank/DDBJ whole genome shotgun (WGS) entry which is preliminary data.</text>
</comment>
<reference evidence="14 15" key="1">
    <citation type="journal article" date="2023" name="Antonie Van Leeuwenhoek">
        <title>Mesoterricola silvestris gen. nov., sp. nov., Mesoterricola sediminis sp. nov., Geothrix oryzae sp. nov., Geothrix edaphica sp. nov., Geothrix rubra sp. nov., and Geothrix limicola sp. nov., six novel members of Acidobacteriota isolated from soils.</title>
        <authorList>
            <person name="Itoh H."/>
            <person name="Sugisawa Y."/>
            <person name="Mise K."/>
            <person name="Xu Z."/>
            <person name="Kuniyasu M."/>
            <person name="Ushijima N."/>
            <person name="Kawano K."/>
            <person name="Kobayashi E."/>
            <person name="Shiratori Y."/>
            <person name="Masuda Y."/>
            <person name="Senoo K."/>
        </authorList>
    </citation>
    <scope>NUCLEOTIDE SEQUENCE [LARGE SCALE GENOMIC DNA]</scope>
    <source>
        <strain evidence="14 15">Red803</strain>
    </source>
</reference>
<dbReference type="RefSeq" id="WP_285724247.1">
    <property type="nucleotide sequence ID" value="NZ_BSDD01000002.1"/>
</dbReference>
<dbReference type="CDD" id="cd06225">
    <property type="entry name" value="HAMP"/>
    <property type="match status" value="1"/>
</dbReference>
<dbReference type="CDD" id="cd00075">
    <property type="entry name" value="HATPase"/>
    <property type="match status" value="1"/>
</dbReference>
<evidence type="ECO:0000256" key="7">
    <source>
        <dbReference type="ARBA" id="ARBA00022777"/>
    </source>
</evidence>
<evidence type="ECO:0000256" key="2">
    <source>
        <dbReference type="ARBA" id="ARBA00004370"/>
    </source>
</evidence>
<gene>
    <name evidence="14" type="ORF">GETHPA_15210</name>
</gene>
<evidence type="ECO:0000313" key="14">
    <source>
        <dbReference type="EMBL" id="GLH69988.1"/>
    </source>
</evidence>
<evidence type="ECO:0000256" key="6">
    <source>
        <dbReference type="ARBA" id="ARBA00022741"/>
    </source>
</evidence>
<evidence type="ECO:0000313" key="15">
    <source>
        <dbReference type="Proteomes" id="UP001165089"/>
    </source>
</evidence>
<feature type="transmembrane region" description="Helical" evidence="11">
    <location>
        <begin position="12"/>
        <end position="36"/>
    </location>
</feature>
<evidence type="ECO:0000256" key="3">
    <source>
        <dbReference type="ARBA" id="ARBA00012438"/>
    </source>
</evidence>
<dbReference type="Pfam" id="PF00672">
    <property type="entry name" value="HAMP"/>
    <property type="match status" value="1"/>
</dbReference>
<dbReference type="SMART" id="SM00387">
    <property type="entry name" value="HATPase_c"/>
    <property type="match status" value="1"/>
</dbReference>
<keyword evidence="10" id="KW-0175">Coiled coil</keyword>
<keyword evidence="7" id="KW-0418">Kinase</keyword>
<comment type="catalytic activity">
    <reaction evidence="1">
        <text>ATP + protein L-histidine = ADP + protein N-phospho-L-histidine.</text>
        <dbReference type="EC" id="2.7.13.3"/>
    </reaction>
</comment>
<keyword evidence="8" id="KW-0067">ATP-binding</keyword>
<keyword evidence="11" id="KW-0812">Transmembrane</keyword>
<organism evidence="14 15">
    <name type="scientific">Geothrix rubra</name>
    <dbReference type="NCBI Taxonomy" id="2927977"/>
    <lineage>
        <taxon>Bacteria</taxon>
        <taxon>Pseudomonadati</taxon>
        <taxon>Acidobacteriota</taxon>
        <taxon>Holophagae</taxon>
        <taxon>Holophagales</taxon>
        <taxon>Holophagaceae</taxon>
        <taxon>Geothrix</taxon>
    </lineage>
</organism>
<keyword evidence="15" id="KW-1185">Reference proteome</keyword>
<dbReference type="PROSITE" id="PS50109">
    <property type="entry name" value="HIS_KIN"/>
    <property type="match status" value="1"/>
</dbReference>
<dbReference type="SMART" id="SM00304">
    <property type="entry name" value="HAMP"/>
    <property type="match status" value="1"/>
</dbReference>
<feature type="domain" description="HAMP" evidence="13">
    <location>
        <begin position="204"/>
        <end position="256"/>
    </location>
</feature>
<dbReference type="Gene3D" id="1.10.287.130">
    <property type="match status" value="1"/>
</dbReference>
<dbReference type="PRINTS" id="PR00344">
    <property type="entry name" value="BCTRLSENSOR"/>
</dbReference>
<evidence type="ECO:0000256" key="1">
    <source>
        <dbReference type="ARBA" id="ARBA00000085"/>
    </source>
</evidence>
<feature type="transmembrane region" description="Helical" evidence="11">
    <location>
        <begin position="187"/>
        <end position="206"/>
    </location>
</feature>
<evidence type="ECO:0000256" key="4">
    <source>
        <dbReference type="ARBA" id="ARBA00022553"/>
    </source>
</evidence>
<name>A0ABQ5Q668_9BACT</name>
<evidence type="ECO:0000256" key="10">
    <source>
        <dbReference type="SAM" id="Coils"/>
    </source>
</evidence>
<dbReference type="InterPro" id="IPR004358">
    <property type="entry name" value="Sig_transdc_His_kin-like_C"/>
</dbReference>
<dbReference type="Gene3D" id="6.10.340.10">
    <property type="match status" value="1"/>
</dbReference>
<dbReference type="SMART" id="SM00388">
    <property type="entry name" value="HisKA"/>
    <property type="match status" value="1"/>
</dbReference>
<dbReference type="Pfam" id="PF00512">
    <property type="entry name" value="HisKA"/>
    <property type="match status" value="1"/>
</dbReference>
<dbReference type="InterPro" id="IPR003661">
    <property type="entry name" value="HisK_dim/P_dom"/>
</dbReference>
<dbReference type="PROSITE" id="PS50885">
    <property type="entry name" value="HAMP"/>
    <property type="match status" value="1"/>
</dbReference>
<comment type="subcellular location">
    <subcellularLocation>
        <location evidence="2">Membrane</location>
    </subcellularLocation>
</comment>
<dbReference type="Proteomes" id="UP001165089">
    <property type="component" value="Unassembled WGS sequence"/>
</dbReference>
<keyword evidence="11" id="KW-1133">Transmembrane helix</keyword>
<dbReference type="SUPFAM" id="SSF55874">
    <property type="entry name" value="ATPase domain of HSP90 chaperone/DNA topoisomerase II/histidine kinase"/>
    <property type="match status" value="1"/>
</dbReference>
<keyword evidence="9" id="KW-0902">Two-component regulatory system</keyword>
<dbReference type="CDD" id="cd00082">
    <property type="entry name" value="HisKA"/>
    <property type="match status" value="1"/>
</dbReference>
<evidence type="ECO:0000259" key="12">
    <source>
        <dbReference type="PROSITE" id="PS50109"/>
    </source>
</evidence>
<dbReference type="EC" id="2.7.13.3" evidence="3"/>
<dbReference type="InterPro" id="IPR036097">
    <property type="entry name" value="HisK_dim/P_sf"/>
</dbReference>
<feature type="domain" description="Histidine kinase" evidence="12">
    <location>
        <begin position="319"/>
        <end position="533"/>
    </location>
</feature>
<dbReference type="InterPro" id="IPR003660">
    <property type="entry name" value="HAMP_dom"/>
</dbReference>
<dbReference type="InterPro" id="IPR003594">
    <property type="entry name" value="HATPase_dom"/>
</dbReference>
<keyword evidence="11" id="KW-0472">Membrane</keyword>
<dbReference type="InterPro" id="IPR005467">
    <property type="entry name" value="His_kinase_dom"/>
</dbReference>
<proteinExistence type="predicted"/>
<accession>A0ABQ5Q668</accession>
<dbReference type="Gene3D" id="3.30.565.10">
    <property type="entry name" value="Histidine kinase-like ATPase, C-terminal domain"/>
    <property type="match status" value="1"/>
</dbReference>
<keyword evidence="4" id="KW-0597">Phosphoprotein</keyword>
<feature type="coiled-coil region" evidence="10">
    <location>
        <begin position="251"/>
        <end position="310"/>
    </location>
</feature>
<evidence type="ECO:0000256" key="8">
    <source>
        <dbReference type="ARBA" id="ARBA00022840"/>
    </source>
</evidence>
<dbReference type="SUPFAM" id="SSF47384">
    <property type="entry name" value="Homodimeric domain of signal transducing histidine kinase"/>
    <property type="match status" value="1"/>
</dbReference>
<dbReference type="InterPro" id="IPR036890">
    <property type="entry name" value="HATPase_C_sf"/>
</dbReference>
<evidence type="ECO:0000256" key="9">
    <source>
        <dbReference type="ARBA" id="ARBA00023012"/>
    </source>
</evidence>
<protein>
    <recommendedName>
        <fullName evidence="3">histidine kinase</fullName>
        <ecNumber evidence="3">2.7.13.3</ecNumber>
    </recommendedName>
</protein>
<sequence length="544" mass="60385">MRFRPLEWLLSLHAKLFILLGLVTSILTVAVAYSIIRNSRREIETYSRNLTIEAAQTVETDVRERDPNFHDPDKLDQLLSSIAGPDRSVFQIDVFRRVGRNEVQLLRSSGDEDSVDWGPDLGSYLSLAGPQTELVDLTTGNKAWKVYLPIRNPRPGQPPLGLIRAYCDLERWEVVWNQNFRKTLHTLPGVLLGEFILLWLILRLLISDPVAATVRAMQQLEQGDPAARIPLRRSDELGLIATRFNDMAARLQRAGDEREALIHEIQGLNASLQDRIDAALGELQAKNAELAQMAERNALLREELGAQERLAVAGQLTATFAHEVGTPLNLVNGHLQLLAGQSELPERTRERLGVIHAQIQRVGDIVRRMLDLTRRPQLHRQALAMPALLADLRQLWAPMMAAHGVRVEAEVPAECRLDVDRKQMEQLFLNLMNNAVDAMSEGGTVRLEAEPAEGSTPEAPWWRLAFRDSGQGIPADLLPQVFRPMFTTKPEGKGTGLGLSICREIVRGHGGDIRIESAEGQGTSVIFTLPGAAAAQVATETDAT</sequence>
<evidence type="ECO:0000256" key="11">
    <source>
        <dbReference type="SAM" id="Phobius"/>
    </source>
</evidence>
<dbReference type="PANTHER" id="PTHR43065">
    <property type="entry name" value="SENSOR HISTIDINE KINASE"/>
    <property type="match status" value="1"/>
</dbReference>
<evidence type="ECO:0000259" key="13">
    <source>
        <dbReference type="PROSITE" id="PS50885"/>
    </source>
</evidence>
<dbReference type="Pfam" id="PF02518">
    <property type="entry name" value="HATPase_c"/>
    <property type="match status" value="1"/>
</dbReference>
<keyword evidence="6" id="KW-0547">Nucleotide-binding</keyword>
<evidence type="ECO:0000256" key="5">
    <source>
        <dbReference type="ARBA" id="ARBA00022679"/>
    </source>
</evidence>
<dbReference type="EMBL" id="BSDD01000002">
    <property type="protein sequence ID" value="GLH69988.1"/>
    <property type="molecule type" value="Genomic_DNA"/>
</dbReference>
<dbReference type="PANTHER" id="PTHR43065:SF10">
    <property type="entry name" value="PEROXIDE STRESS-ACTIVATED HISTIDINE KINASE MAK3"/>
    <property type="match status" value="1"/>
</dbReference>
<dbReference type="SUPFAM" id="SSF158472">
    <property type="entry name" value="HAMP domain-like"/>
    <property type="match status" value="1"/>
</dbReference>